<dbReference type="AlphaFoldDB" id="A0AAJ2HM79"/>
<dbReference type="GeneID" id="301459277"/>
<dbReference type="EMBL" id="JAHWXH010000003">
    <property type="protein sequence ID" value="MDS0246621.1"/>
    <property type="molecule type" value="Genomic_DNA"/>
</dbReference>
<evidence type="ECO:0000313" key="1">
    <source>
        <dbReference type="EMBL" id="MDS0246621.1"/>
    </source>
</evidence>
<sequence length="303" mass="31090">MPRRSVVALLVSGAVALAITGAVLLVVLPPRAETAEDTAQAFAEALIAADGTAAVALVADASTASAIAAAALDGASAVDTAEVVLTEQTAERTTFDLTLGLAGDTATSRLVLVDVGEGWRVADGMWGTLRVETTHGDAVRVGGTRVPAPGEVLLLPGRYPVTADPADLLDGATETTVFPGTDQDVAIEAIPNEAALEAAQGAIADYAAACTVPATGTPANCGMRIPWPADLVALEELRFRIDRMPRVEDLDAGTFVASDGELVVTARGTDRGGDPRDVTYRSDTWTLRGSFAVGPNGITLTVW</sequence>
<proteinExistence type="predicted"/>
<dbReference type="RefSeq" id="WP_310892032.1">
    <property type="nucleotide sequence ID" value="NZ_BAAAGR010000003.1"/>
</dbReference>
<protein>
    <submittedName>
        <fullName evidence="1">Uncharacterized protein</fullName>
    </submittedName>
</protein>
<accession>A0AAJ2HM79</accession>
<reference evidence="1 2" key="1">
    <citation type="submission" date="2021-06" db="EMBL/GenBank/DDBJ databases">
        <title>Genome-based taxonomic framework of Microbacterium strains isolated from marine environment, the description of four new species and reclassification of four preexisting species.</title>
        <authorList>
            <person name="Lee S.D."/>
            <person name="Kim S.-M."/>
            <person name="Byeon Y.-S."/>
            <person name="Yang H.L."/>
            <person name="Kim I.S."/>
        </authorList>
    </citation>
    <scope>NUCLEOTIDE SEQUENCE [LARGE SCALE GENOMIC DNA]</scope>
    <source>
        <strain evidence="1 2">KACC 20514</strain>
    </source>
</reference>
<evidence type="ECO:0000313" key="2">
    <source>
        <dbReference type="Proteomes" id="UP001183582"/>
    </source>
</evidence>
<name>A0AAJ2HM79_9MICO</name>
<dbReference type="Proteomes" id="UP001183582">
    <property type="component" value="Unassembled WGS sequence"/>
</dbReference>
<gene>
    <name evidence="1" type="ORF">KZC50_13545</name>
</gene>
<organism evidence="1 2">
    <name type="scientific">Microbacterium aurantiacum</name>
    <dbReference type="NCBI Taxonomy" id="162393"/>
    <lineage>
        <taxon>Bacteria</taxon>
        <taxon>Bacillati</taxon>
        <taxon>Actinomycetota</taxon>
        <taxon>Actinomycetes</taxon>
        <taxon>Micrococcales</taxon>
        <taxon>Microbacteriaceae</taxon>
        <taxon>Microbacterium</taxon>
    </lineage>
</organism>
<comment type="caution">
    <text evidence="1">The sequence shown here is derived from an EMBL/GenBank/DDBJ whole genome shotgun (WGS) entry which is preliminary data.</text>
</comment>